<keyword evidence="3" id="KW-1185">Reference proteome</keyword>
<comment type="caution">
    <text evidence="2">The sequence shown here is derived from an EMBL/GenBank/DDBJ whole genome shotgun (WGS) entry which is preliminary data.</text>
</comment>
<proteinExistence type="predicted"/>
<dbReference type="Proteomes" id="UP001287356">
    <property type="component" value="Unassembled WGS sequence"/>
</dbReference>
<reference evidence="2" key="1">
    <citation type="journal article" date="2023" name="Mol. Phylogenet. Evol.">
        <title>Genome-scale phylogeny and comparative genomics of the fungal order Sordariales.</title>
        <authorList>
            <person name="Hensen N."/>
            <person name="Bonometti L."/>
            <person name="Westerberg I."/>
            <person name="Brannstrom I.O."/>
            <person name="Guillou S."/>
            <person name="Cros-Aarteil S."/>
            <person name="Calhoun S."/>
            <person name="Haridas S."/>
            <person name="Kuo A."/>
            <person name="Mondo S."/>
            <person name="Pangilinan J."/>
            <person name="Riley R."/>
            <person name="LaButti K."/>
            <person name="Andreopoulos B."/>
            <person name="Lipzen A."/>
            <person name="Chen C."/>
            <person name="Yan M."/>
            <person name="Daum C."/>
            <person name="Ng V."/>
            <person name="Clum A."/>
            <person name="Steindorff A."/>
            <person name="Ohm R.A."/>
            <person name="Martin F."/>
            <person name="Silar P."/>
            <person name="Natvig D.O."/>
            <person name="Lalanne C."/>
            <person name="Gautier V."/>
            <person name="Ament-Velasquez S.L."/>
            <person name="Kruys A."/>
            <person name="Hutchinson M.I."/>
            <person name="Powell A.J."/>
            <person name="Barry K."/>
            <person name="Miller A.N."/>
            <person name="Grigoriev I.V."/>
            <person name="Debuchy R."/>
            <person name="Gladieux P."/>
            <person name="Hiltunen Thoren M."/>
            <person name="Johannesson H."/>
        </authorList>
    </citation>
    <scope>NUCLEOTIDE SEQUENCE</scope>
    <source>
        <strain evidence="2">CBS 958.72</strain>
    </source>
</reference>
<dbReference type="EMBL" id="JAULSN010000006">
    <property type="protein sequence ID" value="KAK3368878.1"/>
    <property type="molecule type" value="Genomic_DNA"/>
</dbReference>
<name>A0AAE0N3K6_9PEZI</name>
<gene>
    <name evidence="2" type="ORF">B0T24DRAFT_342047</name>
</gene>
<evidence type="ECO:0000256" key="1">
    <source>
        <dbReference type="SAM" id="MobiDB-lite"/>
    </source>
</evidence>
<protein>
    <submittedName>
        <fullName evidence="2">Uncharacterized protein</fullName>
    </submittedName>
</protein>
<evidence type="ECO:0000313" key="3">
    <source>
        <dbReference type="Proteomes" id="UP001287356"/>
    </source>
</evidence>
<sequence length="106" mass="11413">MQLPTSQTVPPSASNATAFLKRLSMKEAGQTSIGTHPARAPKGKTSKNRVQIIATLYTATARKPATAAFAGRTRVNGSHCREPRIWIINPGGICSSFREHKSGRLL</sequence>
<organism evidence="2 3">
    <name type="scientific">Lasiosphaeria ovina</name>
    <dbReference type="NCBI Taxonomy" id="92902"/>
    <lineage>
        <taxon>Eukaryota</taxon>
        <taxon>Fungi</taxon>
        <taxon>Dikarya</taxon>
        <taxon>Ascomycota</taxon>
        <taxon>Pezizomycotina</taxon>
        <taxon>Sordariomycetes</taxon>
        <taxon>Sordariomycetidae</taxon>
        <taxon>Sordariales</taxon>
        <taxon>Lasiosphaeriaceae</taxon>
        <taxon>Lasiosphaeria</taxon>
    </lineage>
</organism>
<reference evidence="2" key="2">
    <citation type="submission" date="2023-06" db="EMBL/GenBank/DDBJ databases">
        <authorList>
            <consortium name="Lawrence Berkeley National Laboratory"/>
            <person name="Haridas S."/>
            <person name="Hensen N."/>
            <person name="Bonometti L."/>
            <person name="Westerberg I."/>
            <person name="Brannstrom I.O."/>
            <person name="Guillou S."/>
            <person name="Cros-Aarteil S."/>
            <person name="Calhoun S."/>
            <person name="Kuo A."/>
            <person name="Mondo S."/>
            <person name="Pangilinan J."/>
            <person name="Riley R."/>
            <person name="Labutti K."/>
            <person name="Andreopoulos B."/>
            <person name="Lipzen A."/>
            <person name="Chen C."/>
            <person name="Yanf M."/>
            <person name="Daum C."/>
            <person name="Ng V."/>
            <person name="Clum A."/>
            <person name="Steindorff A."/>
            <person name="Ohm R."/>
            <person name="Martin F."/>
            <person name="Silar P."/>
            <person name="Natvig D."/>
            <person name="Lalanne C."/>
            <person name="Gautier V."/>
            <person name="Ament-Velasquez S.L."/>
            <person name="Kruys A."/>
            <person name="Hutchinson M.I."/>
            <person name="Powell A.J."/>
            <person name="Barry K."/>
            <person name="Miller A.N."/>
            <person name="Grigoriev I.V."/>
            <person name="Debuchy R."/>
            <person name="Gladieux P."/>
            <person name="Thoren M.H."/>
            <person name="Johannesson H."/>
        </authorList>
    </citation>
    <scope>NUCLEOTIDE SEQUENCE</scope>
    <source>
        <strain evidence="2">CBS 958.72</strain>
    </source>
</reference>
<feature type="region of interest" description="Disordered" evidence="1">
    <location>
        <begin position="28"/>
        <end position="47"/>
    </location>
</feature>
<evidence type="ECO:0000313" key="2">
    <source>
        <dbReference type="EMBL" id="KAK3368878.1"/>
    </source>
</evidence>
<accession>A0AAE0N3K6</accession>
<dbReference type="AlphaFoldDB" id="A0AAE0N3K6"/>